<comment type="cofactor">
    <cofactor evidence="12">
        <name>Zn(2+)</name>
        <dbReference type="ChEBI" id="CHEBI:29105"/>
    </cofactor>
    <text evidence="12">Binds 1 zinc ion.</text>
</comment>
<dbReference type="InterPro" id="IPR016192">
    <property type="entry name" value="APOBEC/CMP_deaminase_Zn-bd"/>
</dbReference>
<reference evidence="15" key="1">
    <citation type="submission" date="2019-02" db="EMBL/GenBank/DDBJ databases">
        <title>Draft genome sequence of Muricauda sp. 176CP4-71.</title>
        <authorList>
            <person name="Park J.-S."/>
        </authorList>
    </citation>
    <scope>NUCLEOTIDE SEQUENCE [LARGE SCALE GENOMIC DNA]</scope>
    <source>
        <strain evidence="15">176GS2-150</strain>
    </source>
</reference>
<protein>
    <recommendedName>
        <fullName evidence="12">Riboflavin biosynthesis protein RibD</fullName>
    </recommendedName>
    <domain>
        <recommendedName>
            <fullName evidence="12">Diaminohydroxyphosphoribosylaminopyrimidine deaminase</fullName>
            <shortName evidence="12">DRAP deaminase</shortName>
            <ecNumber evidence="12">3.5.4.26</ecNumber>
        </recommendedName>
        <alternativeName>
            <fullName evidence="12">Riboflavin-specific deaminase</fullName>
        </alternativeName>
    </domain>
    <domain>
        <recommendedName>
            <fullName evidence="12">5-amino-6-(5-phosphoribosylamino)uracil reductase</fullName>
            <ecNumber evidence="12">1.1.1.193</ecNumber>
        </recommendedName>
        <alternativeName>
            <fullName evidence="12">HTP reductase</fullName>
        </alternativeName>
    </domain>
</protein>
<organism evidence="14 15">
    <name type="scientific">Corallincola spongiicola</name>
    <dbReference type="NCBI Taxonomy" id="2520508"/>
    <lineage>
        <taxon>Bacteria</taxon>
        <taxon>Pseudomonadati</taxon>
        <taxon>Pseudomonadota</taxon>
        <taxon>Gammaproteobacteria</taxon>
        <taxon>Alteromonadales</taxon>
        <taxon>Psychromonadaceae</taxon>
        <taxon>Corallincola</taxon>
    </lineage>
</organism>
<evidence type="ECO:0000256" key="10">
    <source>
        <dbReference type="ARBA" id="ARBA00023002"/>
    </source>
</evidence>
<evidence type="ECO:0000256" key="4">
    <source>
        <dbReference type="ARBA" id="ARBA00005259"/>
    </source>
</evidence>
<dbReference type="Gene3D" id="3.40.140.10">
    <property type="entry name" value="Cytidine Deaminase, domain 2"/>
    <property type="match status" value="1"/>
</dbReference>
<dbReference type="Gene3D" id="3.40.430.10">
    <property type="entry name" value="Dihydrofolate Reductase, subunit A"/>
    <property type="match status" value="1"/>
</dbReference>
<dbReference type="NCBIfam" id="TIGR00227">
    <property type="entry name" value="ribD_Cterm"/>
    <property type="match status" value="1"/>
</dbReference>
<dbReference type="PROSITE" id="PS00903">
    <property type="entry name" value="CYT_DCMP_DEAMINASES_1"/>
    <property type="match status" value="1"/>
</dbReference>
<comment type="catalytic activity">
    <reaction evidence="12">
        <text>5-amino-6-(5-phospho-D-ribitylamino)uracil + NADP(+) = 5-amino-6-(5-phospho-D-ribosylamino)uracil + NADPH + H(+)</text>
        <dbReference type="Rhea" id="RHEA:17845"/>
        <dbReference type="ChEBI" id="CHEBI:15378"/>
        <dbReference type="ChEBI" id="CHEBI:57783"/>
        <dbReference type="ChEBI" id="CHEBI:58349"/>
        <dbReference type="ChEBI" id="CHEBI:58421"/>
        <dbReference type="ChEBI" id="CHEBI:58453"/>
        <dbReference type="EC" id="1.1.1.193"/>
    </reaction>
</comment>
<dbReference type="GO" id="GO:0008703">
    <property type="term" value="F:5-amino-6-(5-phosphoribosylamino)uracil reductase activity"/>
    <property type="evidence" value="ECO:0007669"/>
    <property type="project" value="UniProtKB-EC"/>
</dbReference>
<dbReference type="InterPro" id="IPR002734">
    <property type="entry name" value="RibDG_C"/>
</dbReference>
<evidence type="ECO:0000256" key="5">
    <source>
        <dbReference type="ARBA" id="ARBA00007417"/>
    </source>
</evidence>
<evidence type="ECO:0000256" key="9">
    <source>
        <dbReference type="ARBA" id="ARBA00022857"/>
    </source>
</evidence>
<dbReference type="InterPro" id="IPR016193">
    <property type="entry name" value="Cytidine_deaminase-like"/>
</dbReference>
<keyword evidence="9 12" id="KW-0521">NADP</keyword>
<dbReference type="EC" id="1.1.1.193" evidence="12"/>
<keyword evidence="12 14" id="KW-0378">Hydrolase</keyword>
<dbReference type="EC" id="3.5.4.26" evidence="12"/>
<keyword evidence="7 12" id="KW-0479">Metal-binding</keyword>
<dbReference type="PIRSF" id="PIRSF006769">
    <property type="entry name" value="RibD"/>
    <property type="match status" value="1"/>
</dbReference>
<evidence type="ECO:0000256" key="2">
    <source>
        <dbReference type="ARBA" id="ARBA00004882"/>
    </source>
</evidence>
<comment type="caution">
    <text evidence="14">The sequence shown here is derived from an EMBL/GenBank/DDBJ whole genome shotgun (WGS) entry which is preliminary data.</text>
</comment>
<name>A0ABY1WMQ3_9GAMM</name>
<evidence type="ECO:0000259" key="13">
    <source>
        <dbReference type="PROSITE" id="PS51747"/>
    </source>
</evidence>
<dbReference type="InterPro" id="IPR024072">
    <property type="entry name" value="DHFR-like_dom_sf"/>
</dbReference>
<dbReference type="SUPFAM" id="SSF53927">
    <property type="entry name" value="Cytidine deaminase-like"/>
    <property type="match status" value="1"/>
</dbReference>
<gene>
    <name evidence="14" type="primary">ribD</name>
    <name evidence="14" type="ORF">EXY25_13800</name>
</gene>
<dbReference type="NCBIfam" id="TIGR00326">
    <property type="entry name" value="eubact_ribD"/>
    <property type="match status" value="1"/>
</dbReference>
<dbReference type="Pfam" id="PF01872">
    <property type="entry name" value="RibD_C"/>
    <property type="match status" value="1"/>
</dbReference>
<keyword evidence="15" id="KW-1185">Reference proteome</keyword>
<dbReference type="Proteomes" id="UP000292544">
    <property type="component" value="Unassembled WGS sequence"/>
</dbReference>
<evidence type="ECO:0000256" key="11">
    <source>
        <dbReference type="ARBA" id="ARBA00023268"/>
    </source>
</evidence>
<comment type="similarity">
    <text evidence="4 12">In the N-terminal section; belongs to the cytidine and deoxycytidylate deaminase family.</text>
</comment>
<feature type="domain" description="CMP/dCMP-type deaminase" evidence="13">
    <location>
        <begin position="6"/>
        <end position="128"/>
    </location>
</feature>
<dbReference type="InterPro" id="IPR002125">
    <property type="entry name" value="CMP_dCMP_dom"/>
</dbReference>
<comment type="pathway">
    <text evidence="3 12">Cofactor biosynthesis; riboflavin biosynthesis; 5-amino-6-(D-ribitylamino)uracil from GTP: step 3/4.</text>
</comment>
<evidence type="ECO:0000256" key="7">
    <source>
        <dbReference type="ARBA" id="ARBA00022723"/>
    </source>
</evidence>
<dbReference type="PROSITE" id="PS51747">
    <property type="entry name" value="CYT_DCMP_DEAMINASES_2"/>
    <property type="match status" value="1"/>
</dbReference>
<dbReference type="CDD" id="cd01284">
    <property type="entry name" value="Riboflavin_deaminase-reductase"/>
    <property type="match status" value="1"/>
</dbReference>
<proteinExistence type="inferred from homology"/>
<evidence type="ECO:0000256" key="1">
    <source>
        <dbReference type="ARBA" id="ARBA00002151"/>
    </source>
</evidence>
<comment type="catalytic activity">
    <reaction evidence="12">
        <text>2,5-diamino-6-hydroxy-4-(5-phosphoribosylamino)-pyrimidine + H2O + H(+) = 5-amino-6-(5-phospho-D-ribosylamino)uracil + NH4(+)</text>
        <dbReference type="Rhea" id="RHEA:21868"/>
        <dbReference type="ChEBI" id="CHEBI:15377"/>
        <dbReference type="ChEBI" id="CHEBI:15378"/>
        <dbReference type="ChEBI" id="CHEBI:28938"/>
        <dbReference type="ChEBI" id="CHEBI:58453"/>
        <dbReference type="ChEBI" id="CHEBI:58614"/>
        <dbReference type="EC" id="3.5.4.26"/>
    </reaction>
</comment>
<evidence type="ECO:0000313" key="15">
    <source>
        <dbReference type="Proteomes" id="UP000292544"/>
    </source>
</evidence>
<keyword evidence="10 12" id="KW-0560">Oxidoreductase</keyword>
<evidence type="ECO:0000256" key="8">
    <source>
        <dbReference type="ARBA" id="ARBA00022833"/>
    </source>
</evidence>
<dbReference type="RefSeq" id="WP_130567213.1">
    <property type="nucleotide sequence ID" value="NZ_SHLY01000005.1"/>
</dbReference>
<dbReference type="SUPFAM" id="SSF53597">
    <property type="entry name" value="Dihydrofolate reductase-like"/>
    <property type="match status" value="1"/>
</dbReference>
<evidence type="ECO:0000256" key="3">
    <source>
        <dbReference type="ARBA" id="ARBA00004910"/>
    </source>
</evidence>
<sequence>MARFSPDDHRFMQRAIHLAERALYTTSPNPRVGCVIVNAGQIVGEGYHRRAGEGHAEVNALAEAGEQANGATCYVTLEPCSHHGRTGPCAEALVHAGVTEVVVAMVDPNPLVSGQGIGLLEASGIRVRYGLMEAQAEGLNPGFIKRMQSGMPLVRLKMAASLDGRTALSNGKSQWITGAAARADVQHWRARSCAIVTGSGTALADDPALNVRPEQLTQDYPLPVRQPVRVVVDGRKQISPALKMFQLPGELWIARKAADVEAPWQENVTMLAIPELEGKLDLRNLMRQLASKEINEVWVEAGGRLAGALLNAGLVDELILYLAPKLMGNSAQGLFNLTEFDDMAQLPELDWQDMRQVGDDLRIVATFKPKLDD</sequence>
<comment type="function">
    <text evidence="1 12">Converts 2,5-diamino-6-(ribosylamino)-4(3h)-pyrimidinone 5'-phosphate into 5-amino-6-(ribosylamino)-2,4(1h,3h)-pyrimidinedione 5'-phosphate.</text>
</comment>
<evidence type="ECO:0000313" key="14">
    <source>
        <dbReference type="EMBL" id="TAA43624.1"/>
    </source>
</evidence>
<dbReference type="InterPro" id="IPR011549">
    <property type="entry name" value="RibD_C"/>
</dbReference>
<comment type="pathway">
    <text evidence="2 12">Cofactor biosynthesis; riboflavin biosynthesis; 5-amino-6-(D-ribitylamino)uracil from GTP: step 2/4.</text>
</comment>
<dbReference type="InterPro" id="IPR004794">
    <property type="entry name" value="Eubact_RibD"/>
</dbReference>
<evidence type="ECO:0000256" key="6">
    <source>
        <dbReference type="ARBA" id="ARBA00022619"/>
    </source>
</evidence>
<keyword evidence="8 12" id="KW-0862">Zinc</keyword>
<keyword evidence="6 12" id="KW-0686">Riboflavin biosynthesis</keyword>
<dbReference type="PANTHER" id="PTHR38011:SF7">
    <property type="entry name" value="2,5-DIAMINO-6-RIBOSYLAMINO-4(3H)-PYRIMIDINONE 5'-PHOSPHATE REDUCTASE"/>
    <property type="match status" value="1"/>
</dbReference>
<keyword evidence="11" id="KW-0511">Multifunctional enzyme</keyword>
<dbReference type="GO" id="GO:0008835">
    <property type="term" value="F:diaminohydroxyphosphoribosylaminopyrimidine deaminase activity"/>
    <property type="evidence" value="ECO:0007669"/>
    <property type="project" value="UniProtKB-EC"/>
</dbReference>
<evidence type="ECO:0000256" key="12">
    <source>
        <dbReference type="PIRNR" id="PIRNR006769"/>
    </source>
</evidence>
<dbReference type="InterPro" id="IPR050765">
    <property type="entry name" value="Riboflavin_Biosynth_HTPR"/>
</dbReference>
<dbReference type="EMBL" id="SHLY01000005">
    <property type="protein sequence ID" value="TAA43624.1"/>
    <property type="molecule type" value="Genomic_DNA"/>
</dbReference>
<dbReference type="Pfam" id="PF00383">
    <property type="entry name" value="dCMP_cyt_deam_1"/>
    <property type="match status" value="1"/>
</dbReference>
<comment type="similarity">
    <text evidence="5 12">In the C-terminal section; belongs to the HTP reductase family.</text>
</comment>
<dbReference type="PANTHER" id="PTHR38011">
    <property type="entry name" value="DIHYDROFOLATE REDUCTASE FAMILY PROTEIN (AFU_ORTHOLOGUE AFUA_8G06820)"/>
    <property type="match status" value="1"/>
</dbReference>
<accession>A0ABY1WMQ3</accession>